<reference evidence="3" key="2">
    <citation type="submission" date="2016-01" db="EMBL/GenBank/DDBJ databases">
        <title>Draft Genome Sequence of Paenibacillus amylolyticus Heshi-A3 that Was Isolated from Fermented Rice Bran with Aging Salted Mackerel, Which Was Named Heshiko as Traditional Fermented Seafood in Japan.</title>
        <authorList>
            <person name="Akuzawa S."/>
            <person name="Nakagawa J."/>
            <person name="Kanekatsu T."/>
            <person name="Kubota E."/>
            <person name="Ohtake R."/>
            <person name="Suzuki T."/>
            <person name="Kanesaki Y."/>
        </authorList>
    </citation>
    <scope>NUCLEOTIDE SEQUENCE [LARGE SCALE GENOMIC DNA]</scope>
    <source>
        <strain evidence="3">Heshi-A3</strain>
    </source>
</reference>
<name>A0A117I1L5_PAEAM</name>
<keyword evidence="2" id="KW-0645">Protease</keyword>
<evidence type="ECO:0000313" key="2">
    <source>
        <dbReference type="EMBL" id="GAS82369.1"/>
    </source>
</evidence>
<accession>A0A117I1L5</accession>
<feature type="transmembrane region" description="Helical" evidence="1">
    <location>
        <begin position="31"/>
        <end position="51"/>
    </location>
</feature>
<dbReference type="AlphaFoldDB" id="A0A117I1L5"/>
<proteinExistence type="predicted"/>
<evidence type="ECO:0000256" key="1">
    <source>
        <dbReference type="SAM" id="Phobius"/>
    </source>
</evidence>
<gene>
    <name evidence="2" type="ORF">PAHA3_2443</name>
</gene>
<sequence length="144" mass="16262">MNNGMFLLISLLSAIVIQLLSFGFFESSVVGNIPILGNMLLAIDIVYLIYYMQGDITITVLQLILPRAISIASTAYTLSELSRLSVFELRDSLGYKIFIFCMGTMLNFIFLWLFSSIILTLFETIIKGMNKMDEMLQMLNGLSF</sequence>
<keyword evidence="1" id="KW-1133">Transmembrane helix</keyword>
<dbReference type="GO" id="GO:0008233">
    <property type="term" value="F:peptidase activity"/>
    <property type="evidence" value="ECO:0007669"/>
    <property type="project" value="UniProtKB-KW"/>
</dbReference>
<evidence type="ECO:0000313" key="3">
    <source>
        <dbReference type="Proteomes" id="UP000069697"/>
    </source>
</evidence>
<dbReference type="EMBL" id="BCNV01000001">
    <property type="protein sequence ID" value="GAS82369.1"/>
    <property type="molecule type" value="Genomic_DNA"/>
</dbReference>
<comment type="caution">
    <text evidence="2">The sequence shown here is derived from an EMBL/GenBank/DDBJ whole genome shotgun (WGS) entry which is preliminary data.</text>
</comment>
<keyword evidence="2" id="KW-0378">Hydrolase</keyword>
<dbReference type="GO" id="GO:0006508">
    <property type="term" value="P:proteolysis"/>
    <property type="evidence" value="ECO:0007669"/>
    <property type="project" value="UniProtKB-KW"/>
</dbReference>
<dbReference type="Proteomes" id="UP000069697">
    <property type="component" value="Unassembled WGS sequence"/>
</dbReference>
<organism evidence="2 3">
    <name type="scientific">Paenibacillus amylolyticus</name>
    <dbReference type="NCBI Taxonomy" id="1451"/>
    <lineage>
        <taxon>Bacteria</taxon>
        <taxon>Bacillati</taxon>
        <taxon>Bacillota</taxon>
        <taxon>Bacilli</taxon>
        <taxon>Bacillales</taxon>
        <taxon>Paenibacillaceae</taxon>
        <taxon>Paenibacillus</taxon>
    </lineage>
</organism>
<keyword evidence="1" id="KW-0472">Membrane</keyword>
<reference evidence="2 3" key="1">
    <citation type="journal article" date="2016" name="Genome Announc.">
        <title>Draft Genome Sequence of Paenibacillus amylolyticus Heshi-A3, Isolated from Fermented Rice Bran in a Japanese Fermented Seafood Dish.</title>
        <authorList>
            <person name="Akuzawa S."/>
            <person name="Nagaoka J."/>
            <person name="Kanekatsu M."/>
            <person name="Kubota E."/>
            <person name="Ohtake R."/>
            <person name="Suzuki T."/>
            <person name="Kanesaki Y."/>
        </authorList>
    </citation>
    <scope>NUCLEOTIDE SEQUENCE [LARGE SCALE GENOMIC DNA]</scope>
    <source>
        <strain evidence="2 3">Heshi-A3</strain>
    </source>
</reference>
<feature type="transmembrane region" description="Helical" evidence="1">
    <location>
        <begin position="97"/>
        <end position="122"/>
    </location>
</feature>
<keyword evidence="1" id="KW-0812">Transmembrane</keyword>
<protein>
    <submittedName>
        <fullName evidence="2">CAAX amino terminal protease family protein</fullName>
    </submittedName>
</protein>